<dbReference type="Gene3D" id="3.40.50.300">
    <property type="entry name" value="P-loop containing nucleotide triphosphate hydrolases"/>
    <property type="match status" value="1"/>
</dbReference>
<feature type="domain" description="ABC transporter" evidence="3">
    <location>
        <begin position="4"/>
        <end position="230"/>
    </location>
</feature>
<dbReference type="RefSeq" id="WP_343860495.1">
    <property type="nucleotide sequence ID" value="NZ_BAAACX010000008.1"/>
</dbReference>
<dbReference type="InterPro" id="IPR003593">
    <property type="entry name" value="AAA+_ATPase"/>
</dbReference>
<dbReference type="PANTHER" id="PTHR43582:SF2">
    <property type="entry name" value="LINEARMYCIN RESISTANCE ATP-BINDING PROTEIN LNRL"/>
    <property type="match status" value="1"/>
</dbReference>
<comment type="caution">
    <text evidence="4">The sequence shown here is derived from an EMBL/GenBank/DDBJ whole genome shotgun (WGS) entry which is preliminary data.</text>
</comment>
<gene>
    <name evidence="4" type="ORF">GCM10008933_19980</name>
</gene>
<proteinExistence type="predicted"/>
<keyword evidence="1" id="KW-0547">Nucleotide-binding</keyword>
<keyword evidence="5" id="KW-1185">Reference proteome</keyword>
<dbReference type="GO" id="GO:0005524">
    <property type="term" value="F:ATP binding"/>
    <property type="evidence" value="ECO:0007669"/>
    <property type="project" value="UniProtKB-KW"/>
</dbReference>
<dbReference type="SUPFAM" id="SSF52540">
    <property type="entry name" value="P-loop containing nucleoside triphosphate hydrolases"/>
    <property type="match status" value="1"/>
</dbReference>
<evidence type="ECO:0000313" key="5">
    <source>
        <dbReference type="Proteomes" id="UP001500340"/>
    </source>
</evidence>
<dbReference type="InterPro" id="IPR017871">
    <property type="entry name" value="ABC_transporter-like_CS"/>
</dbReference>
<evidence type="ECO:0000313" key="4">
    <source>
        <dbReference type="EMBL" id="GAA0389009.1"/>
    </source>
</evidence>
<dbReference type="Pfam" id="PF00005">
    <property type="entry name" value="ABC_tran"/>
    <property type="match status" value="1"/>
</dbReference>
<evidence type="ECO:0000256" key="2">
    <source>
        <dbReference type="ARBA" id="ARBA00022840"/>
    </source>
</evidence>
<dbReference type="EMBL" id="BAAACX010000008">
    <property type="protein sequence ID" value="GAA0389009.1"/>
    <property type="molecule type" value="Genomic_DNA"/>
</dbReference>
<evidence type="ECO:0000259" key="3">
    <source>
        <dbReference type="PROSITE" id="PS50893"/>
    </source>
</evidence>
<sequence>MNVIEIENLVKRFGDHTAVNGLTLSIAEGEVFGLLGPNGAGKSTTINLVCGLLHATSGKVSLFGGKVEEGRKQLGFVPQNIALYDNFTAYENVKFFGELYGLSGKTLEEGIDEALEFTGLTEVRRKKAKTFSGGMLRRLNIAAALVHRPKLIIMDEPTVGIDPQSRNHILKSVQRLNERGVTVVYTTHYMEEVEAICNRIAIVDQGQIIALGTKKELTERIDDKKSLQLTVDYAEELDREEMLAIDGVINVEIHDNQVQVESNKDVDNLNAIIDYVTARNVKVRDIGFKDVTLETVFLTLTGRKLRD</sequence>
<dbReference type="InterPro" id="IPR027417">
    <property type="entry name" value="P-loop_NTPase"/>
</dbReference>
<dbReference type="Proteomes" id="UP001500340">
    <property type="component" value="Unassembled WGS sequence"/>
</dbReference>
<dbReference type="PROSITE" id="PS00211">
    <property type="entry name" value="ABC_TRANSPORTER_1"/>
    <property type="match status" value="1"/>
</dbReference>
<dbReference type="InterPro" id="IPR003439">
    <property type="entry name" value="ABC_transporter-like_ATP-bd"/>
</dbReference>
<evidence type="ECO:0000256" key="1">
    <source>
        <dbReference type="ARBA" id="ARBA00022741"/>
    </source>
</evidence>
<name>A0ABP3I2Y2_9BACL</name>
<dbReference type="PANTHER" id="PTHR43582">
    <property type="entry name" value="LINEARMYCIN RESISTANCE ATP-BINDING PROTEIN LNRL"/>
    <property type="match status" value="1"/>
</dbReference>
<keyword evidence="2 4" id="KW-0067">ATP-binding</keyword>
<accession>A0ABP3I2Y2</accession>
<reference evidence="5" key="1">
    <citation type="journal article" date="2019" name="Int. J. Syst. Evol. Microbiol.">
        <title>The Global Catalogue of Microorganisms (GCM) 10K type strain sequencing project: providing services to taxonomists for standard genome sequencing and annotation.</title>
        <authorList>
            <consortium name="The Broad Institute Genomics Platform"/>
            <consortium name="The Broad Institute Genome Sequencing Center for Infectious Disease"/>
            <person name="Wu L."/>
            <person name="Ma J."/>
        </authorList>
    </citation>
    <scope>NUCLEOTIDE SEQUENCE [LARGE SCALE GENOMIC DNA]</scope>
    <source>
        <strain evidence="5">JCM 12774</strain>
    </source>
</reference>
<organism evidence="4 5">
    <name type="scientific">Paenibacillus motobuensis</name>
    <dbReference type="NCBI Taxonomy" id="295324"/>
    <lineage>
        <taxon>Bacteria</taxon>
        <taxon>Bacillati</taxon>
        <taxon>Bacillota</taxon>
        <taxon>Bacilli</taxon>
        <taxon>Bacillales</taxon>
        <taxon>Paenibacillaceae</taxon>
        <taxon>Paenibacillus</taxon>
    </lineage>
</organism>
<dbReference type="SMART" id="SM00382">
    <property type="entry name" value="AAA"/>
    <property type="match status" value="1"/>
</dbReference>
<protein>
    <submittedName>
        <fullName evidence="4">ABC transporter ATP-binding protein</fullName>
    </submittedName>
</protein>
<dbReference type="PROSITE" id="PS50893">
    <property type="entry name" value="ABC_TRANSPORTER_2"/>
    <property type="match status" value="1"/>
</dbReference>